<reference evidence="2 3" key="1">
    <citation type="submission" date="2014-04" db="EMBL/GenBank/DDBJ databases">
        <authorList>
            <consortium name="DOE Joint Genome Institute"/>
            <person name="Kuo A."/>
            <person name="Tarkka M."/>
            <person name="Buscot F."/>
            <person name="Kohler A."/>
            <person name="Nagy L.G."/>
            <person name="Floudas D."/>
            <person name="Copeland A."/>
            <person name="Barry K.W."/>
            <person name="Cichocki N."/>
            <person name="Veneault-Fourrey C."/>
            <person name="LaButti K."/>
            <person name="Lindquist E.A."/>
            <person name="Lipzen A."/>
            <person name="Lundell T."/>
            <person name="Morin E."/>
            <person name="Murat C."/>
            <person name="Sun H."/>
            <person name="Tunlid A."/>
            <person name="Henrissat B."/>
            <person name="Grigoriev I.V."/>
            <person name="Hibbett D.S."/>
            <person name="Martin F."/>
            <person name="Nordberg H.P."/>
            <person name="Cantor M.N."/>
            <person name="Hua S.X."/>
        </authorList>
    </citation>
    <scope>NUCLEOTIDE SEQUENCE [LARGE SCALE GENOMIC DNA]</scope>
    <source>
        <strain evidence="2 3">F 1598</strain>
    </source>
</reference>
<proteinExistence type="predicted"/>
<dbReference type="Proteomes" id="UP000054166">
    <property type="component" value="Unassembled WGS sequence"/>
</dbReference>
<dbReference type="SUPFAM" id="SSF56112">
    <property type="entry name" value="Protein kinase-like (PK-like)"/>
    <property type="match status" value="1"/>
</dbReference>
<protein>
    <recommendedName>
        <fullName evidence="1">Protein kinase domain-containing protein</fullName>
    </recommendedName>
</protein>
<evidence type="ECO:0000313" key="3">
    <source>
        <dbReference type="Proteomes" id="UP000054166"/>
    </source>
</evidence>
<dbReference type="Pfam" id="PF07714">
    <property type="entry name" value="PK_Tyr_Ser-Thr"/>
    <property type="match status" value="1"/>
</dbReference>
<dbReference type="GO" id="GO:0043235">
    <property type="term" value="C:receptor complex"/>
    <property type="evidence" value="ECO:0007669"/>
    <property type="project" value="TreeGrafter"/>
</dbReference>
<organism evidence="2 3">
    <name type="scientific">Piloderma croceum (strain F 1598)</name>
    <dbReference type="NCBI Taxonomy" id="765440"/>
    <lineage>
        <taxon>Eukaryota</taxon>
        <taxon>Fungi</taxon>
        <taxon>Dikarya</taxon>
        <taxon>Basidiomycota</taxon>
        <taxon>Agaricomycotina</taxon>
        <taxon>Agaricomycetes</taxon>
        <taxon>Agaricomycetidae</taxon>
        <taxon>Atheliales</taxon>
        <taxon>Atheliaceae</taxon>
        <taxon>Piloderma</taxon>
    </lineage>
</organism>
<dbReference type="InterPro" id="IPR011009">
    <property type="entry name" value="Kinase-like_dom_sf"/>
</dbReference>
<dbReference type="PANTHER" id="PTHR24416">
    <property type="entry name" value="TYROSINE-PROTEIN KINASE RECEPTOR"/>
    <property type="match status" value="1"/>
</dbReference>
<name>A0A0C3BHM9_PILCF</name>
<reference evidence="3" key="2">
    <citation type="submission" date="2015-01" db="EMBL/GenBank/DDBJ databases">
        <title>Evolutionary Origins and Diversification of the Mycorrhizal Mutualists.</title>
        <authorList>
            <consortium name="DOE Joint Genome Institute"/>
            <consortium name="Mycorrhizal Genomics Consortium"/>
            <person name="Kohler A."/>
            <person name="Kuo A."/>
            <person name="Nagy L.G."/>
            <person name="Floudas D."/>
            <person name="Copeland A."/>
            <person name="Barry K.W."/>
            <person name="Cichocki N."/>
            <person name="Veneault-Fourrey C."/>
            <person name="LaButti K."/>
            <person name="Lindquist E.A."/>
            <person name="Lipzen A."/>
            <person name="Lundell T."/>
            <person name="Morin E."/>
            <person name="Murat C."/>
            <person name="Riley R."/>
            <person name="Ohm R."/>
            <person name="Sun H."/>
            <person name="Tunlid A."/>
            <person name="Henrissat B."/>
            <person name="Grigoriev I.V."/>
            <person name="Hibbett D.S."/>
            <person name="Martin F."/>
        </authorList>
    </citation>
    <scope>NUCLEOTIDE SEQUENCE [LARGE SCALE GENOMIC DNA]</scope>
    <source>
        <strain evidence="3">F 1598</strain>
    </source>
</reference>
<dbReference type="InterPro" id="IPR001245">
    <property type="entry name" value="Ser-Thr/Tyr_kinase_cat_dom"/>
</dbReference>
<dbReference type="PANTHER" id="PTHR24416:SF611">
    <property type="entry name" value="TYROSINE-PROTEIN KINASE TRANSMEMBRANE RECEPTOR ROR"/>
    <property type="match status" value="1"/>
</dbReference>
<dbReference type="InterPro" id="IPR000719">
    <property type="entry name" value="Prot_kinase_dom"/>
</dbReference>
<evidence type="ECO:0000313" key="2">
    <source>
        <dbReference type="EMBL" id="KIM85828.1"/>
    </source>
</evidence>
<dbReference type="OrthoDB" id="546826at2759"/>
<dbReference type="InParanoid" id="A0A0C3BHM9"/>
<dbReference type="STRING" id="765440.A0A0C3BHM9"/>
<keyword evidence="3" id="KW-1185">Reference proteome</keyword>
<sequence>MCIADDGTLRVTDISVDTLVRQGSNRDTLYIPSNWMYKSPEELELGYRTMETDVYSFAVTIYSVYASKPPFPSIRHSYGKSLVYIIDHGHGEGSKPEMMGDDLWEITRMCWAMDPARRPLMAEFNGMLARMCDNSI</sequence>
<evidence type="ECO:0000259" key="1">
    <source>
        <dbReference type="PROSITE" id="PS50011"/>
    </source>
</evidence>
<accession>A0A0C3BHM9</accession>
<dbReference type="GO" id="GO:0005524">
    <property type="term" value="F:ATP binding"/>
    <property type="evidence" value="ECO:0007669"/>
    <property type="project" value="InterPro"/>
</dbReference>
<gene>
    <name evidence="2" type="ORF">PILCRDRAFT_817044</name>
</gene>
<dbReference type="Gene3D" id="1.10.510.10">
    <property type="entry name" value="Transferase(Phosphotransferase) domain 1"/>
    <property type="match status" value="1"/>
</dbReference>
<dbReference type="AlphaFoldDB" id="A0A0C3BHM9"/>
<dbReference type="InterPro" id="IPR050122">
    <property type="entry name" value="RTK"/>
</dbReference>
<dbReference type="PROSITE" id="PS50011">
    <property type="entry name" value="PROTEIN_KINASE_DOM"/>
    <property type="match status" value="1"/>
</dbReference>
<dbReference type="GO" id="GO:0005886">
    <property type="term" value="C:plasma membrane"/>
    <property type="evidence" value="ECO:0007669"/>
    <property type="project" value="TreeGrafter"/>
</dbReference>
<feature type="domain" description="Protein kinase" evidence="1">
    <location>
        <begin position="1"/>
        <end position="128"/>
    </location>
</feature>
<dbReference type="EMBL" id="KN832984">
    <property type="protein sequence ID" value="KIM85828.1"/>
    <property type="molecule type" value="Genomic_DNA"/>
</dbReference>
<dbReference type="GO" id="GO:0004714">
    <property type="term" value="F:transmembrane receptor protein tyrosine kinase activity"/>
    <property type="evidence" value="ECO:0007669"/>
    <property type="project" value="TreeGrafter"/>
</dbReference>
<dbReference type="GO" id="GO:0007169">
    <property type="term" value="P:cell surface receptor protein tyrosine kinase signaling pathway"/>
    <property type="evidence" value="ECO:0007669"/>
    <property type="project" value="TreeGrafter"/>
</dbReference>
<dbReference type="HOGENOM" id="CLU_000288_7_18_1"/>